<keyword evidence="1" id="KW-0472">Membrane</keyword>
<dbReference type="RefSeq" id="WP_146780810.1">
    <property type="nucleotide sequence ID" value="NZ_CP042434.1"/>
</dbReference>
<keyword evidence="1" id="KW-0812">Transmembrane</keyword>
<evidence type="ECO:0000256" key="1">
    <source>
        <dbReference type="SAM" id="Phobius"/>
    </source>
</evidence>
<evidence type="ECO:0000313" key="2">
    <source>
        <dbReference type="EMBL" id="QEC71432.1"/>
    </source>
</evidence>
<keyword evidence="1" id="KW-1133">Transmembrane helix</keyword>
<protein>
    <recommendedName>
        <fullName evidence="4">DUF2157 domain-containing protein</fullName>
    </recommendedName>
</protein>
<proteinExistence type="predicted"/>
<sequence length="196" mass="22119">MEEKAISPTESLQIIEKMLADTRNRFYNNGFAFLLWGVLIILICLTSFTAHALGHDGRDGYIWGIGIGLGILITAVYFWRIAPKTRKFTRLDSINGKVWIAYAISYFVLMYLCLHYQIFAPPFIYLLLGMGMFITGGIYRFWSLYAGAIIFWIGAVICTLLPMGSGQLLLTSVLMLLGYLLPGYILWQKAKGDAHV</sequence>
<organism evidence="2 3">
    <name type="scientific">Arachidicoccus ginsenosidivorans</name>
    <dbReference type="NCBI Taxonomy" id="496057"/>
    <lineage>
        <taxon>Bacteria</taxon>
        <taxon>Pseudomonadati</taxon>
        <taxon>Bacteroidota</taxon>
        <taxon>Chitinophagia</taxon>
        <taxon>Chitinophagales</taxon>
        <taxon>Chitinophagaceae</taxon>
        <taxon>Arachidicoccus</taxon>
    </lineage>
</organism>
<feature type="transmembrane region" description="Helical" evidence="1">
    <location>
        <begin position="99"/>
        <end position="117"/>
    </location>
</feature>
<dbReference type="AlphaFoldDB" id="A0A5B8VKD9"/>
<feature type="transmembrane region" description="Helical" evidence="1">
    <location>
        <begin position="60"/>
        <end position="79"/>
    </location>
</feature>
<name>A0A5B8VKD9_9BACT</name>
<accession>A0A5B8VKD9</accession>
<dbReference type="Proteomes" id="UP000321291">
    <property type="component" value="Chromosome"/>
</dbReference>
<dbReference type="EMBL" id="CP042434">
    <property type="protein sequence ID" value="QEC71432.1"/>
    <property type="molecule type" value="Genomic_DNA"/>
</dbReference>
<feature type="transmembrane region" description="Helical" evidence="1">
    <location>
        <begin position="123"/>
        <end position="139"/>
    </location>
</feature>
<feature type="transmembrane region" description="Helical" evidence="1">
    <location>
        <begin position="168"/>
        <end position="187"/>
    </location>
</feature>
<reference evidence="2 3" key="1">
    <citation type="journal article" date="2017" name="Int. J. Syst. Evol. Microbiol.">
        <title>Arachidicoccus ginsenosidivorans sp. nov., with ginsenoside-converting activity isolated from ginseng cultivating soil.</title>
        <authorList>
            <person name="Siddiqi M.Z."/>
            <person name="Aslam Z."/>
            <person name="Im W.T."/>
        </authorList>
    </citation>
    <scope>NUCLEOTIDE SEQUENCE [LARGE SCALE GENOMIC DNA]</scope>
    <source>
        <strain evidence="2 3">Gsoil 809</strain>
    </source>
</reference>
<feature type="transmembrane region" description="Helical" evidence="1">
    <location>
        <begin position="26"/>
        <end position="48"/>
    </location>
</feature>
<keyword evidence="3" id="KW-1185">Reference proteome</keyword>
<dbReference type="OrthoDB" id="670335at2"/>
<evidence type="ECO:0008006" key="4">
    <source>
        <dbReference type="Google" id="ProtNLM"/>
    </source>
</evidence>
<gene>
    <name evidence="2" type="ORF">FSB73_06895</name>
</gene>
<feature type="transmembrane region" description="Helical" evidence="1">
    <location>
        <begin position="144"/>
        <end position="162"/>
    </location>
</feature>
<evidence type="ECO:0000313" key="3">
    <source>
        <dbReference type="Proteomes" id="UP000321291"/>
    </source>
</evidence>
<dbReference type="KEGG" id="agi:FSB73_06895"/>